<protein>
    <submittedName>
        <fullName evidence="2">RHS repeat protein</fullName>
    </submittedName>
</protein>
<feature type="compositionally biased region" description="Polar residues" evidence="1">
    <location>
        <begin position="1242"/>
        <end position="1255"/>
    </location>
</feature>
<comment type="caution">
    <text evidence="2">The sequence shown here is derived from an EMBL/GenBank/DDBJ whole genome shotgun (WGS) entry which is preliminary data.</text>
</comment>
<name>A0AAI9G816_9VIBR</name>
<dbReference type="EMBL" id="ABNSCA010000003">
    <property type="protein sequence ID" value="ELN6932333.1"/>
    <property type="molecule type" value="Genomic_DNA"/>
</dbReference>
<dbReference type="Proteomes" id="UP001253463">
    <property type="component" value="Unassembled WGS sequence"/>
</dbReference>
<dbReference type="PANTHER" id="PTHR32305">
    <property type="match status" value="1"/>
</dbReference>
<organism evidence="2 3">
    <name type="scientific">Vibrio navarrensis</name>
    <dbReference type="NCBI Taxonomy" id="29495"/>
    <lineage>
        <taxon>Bacteria</taxon>
        <taxon>Pseudomonadati</taxon>
        <taxon>Pseudomonadota</taxon>
        <taxon>Gammaproteobacteria</taxon>
        <taxon>Vibrionales</taxon>
        <taxon>Vibrionaceae</taxon>
        <taxon>Vibrio</taxon>
    </lineage>
</organism>
<evidence type="ECO:0000256" key="1">
    <source>
        <dbReference type="SAM" id="MobiDB-lite"/>
    </source>
</evidence>
<dbReference type="Gene3D" id="2.180.10.10">
    <property type="entry name" value="RHS repeat-associated core"/>
    <property type="match status" value="2"/>
</dbReference>
<proteinExistence type="predicted"/>
<dbReference type="PANTHER" id="PTHR32305:SF15">
    <property type="entry name" value="PROTEIN RHSA-RELATED"/>
    <property type="match status" value="1"/>
</dbReference>
<reference evidence="2" key="1">
    <citation type="submission" date="2023-10" db="EMBL/GenBank/DDBJ databases">
        <authorList>
            <consortium name="PulseNet: The National Subtyping Network for Foodborne Disease Surveillance"/>
        </authorList>
    </citation>
    <scope>NUCLEOTIDE SEQUENCE</scope>
    <source>
        <strain evidence="2">PNUSAV004886</strain>
    </source>
</reference>
<accession>A0AAI9G816</accession>
<feature type="region of interest" description="Disordered" evidence="1">
    <location>
        <begin position="1242"/>
        <end position="1261"/>
    </location>
</feature>
<evidence type="ECO:0000313" key="3">
    <source>
        <dbReference type="Proteomes" id="UP001253463"/>
    </source>
</evidence>
<evidence type="ECO:0000313" key="2">
    <source>
        <dbReference type="EMBL" id="ELN6932333.1"/>
    </source>
</evidence>
<sequence>MLPLTSNAYNFSEFIQSGVDPRTGSFSLSLGLGQFLSYYTSGPNVALNLHYNPAMDVDMGFGRGWFLSLSSFDQKELKLSLSSGQSFKIEWNDVKNEYDLPYRRLKDIRVIYRDEDNTLVVCHKDGHREILDYQTGYLKQIQSPQGLAVFFEYSLQVNIWRLWRIYDHAGKETEIDWYSSDNQVQVIHRFNSIEKQRFTLEKTLHAHGYRLQEFFIPGITTPLSIDYHYEENCQHDLIEAVYHPSGLKELIQYELEGHRLPDGAPLDYLPRVSTHTLIAGESQPDRLAEYHYSASNYLGFGVNLAWQPNEDTLFQAEKDYRYSVTETLDARQTIFREYNKYHLLETAEYSNEGQRYKREQYEYFADLTQGIESQPAIYSLLKKKSTTHYVQQETRIFSQSYLYDDYANPLYECYSDGSKMLWQYYEAQGEDGCPAHPFGMVSLLKTETFLPAPQFQDPPRATEFTYTQLPRLDDATQYHVLALAQTNRFKTYHYAYWEDVNNVFSYGRIKQETMEYNGHSTSSIMRYEVLPEGLETTILFTGHDGLRVLRADVTEGYWGKRIEYTNSYGIKTQIQYDELGRTTRVVSAPGTEFEVWQKVRYHISPQDCYIHQSDIKGNQKLTRYNGAGQPIEVKKASPEVTWQTIYTCQYDALGLNISETDIDVLDGQVLSLTTEYTYDVYGSVSHIYHPDGRIERVEQNPVSLTSTHVQEGLLTQTTTYTLSGLQQSQSSVGADGEQLAYTEYHYDGYGNVIRTIDTEGRIINTRYDALDREIEIERHIDQSPVIEQRTYPAFSTDSLPNQVLVNGVLLGEREFDGLLRLTEARRSQIHHQLKYKESSLLPHQIITPHGDTVNLMNNLYIEKPEWLSVTGEPSLTTSYCYDPQNGQICCSRNQSAECENEYDSEGRITRERVVLNDGVLRESQHRYSLQGKILTSVDYFGHRTLYSYDRLGRLSTVIEDVDGIRSETSIAYDVFSRPYLYTTQRGQDTAEIELSFNSLGMEISRVARFNQERQFSIEQSFNTRLLLELRCFQDNLGETSENFTYDDLGRLTHYTCQGPNCPQDQYGNTLISQEFTHDIFGNITTVKSHFLEDGVNITTFEYLPDNPQRLKRLSNTHASYPAQVVFNYDAAGNLLNDESGLQLNYNALNQMVSVSKDGNTLSLYCYDGLGRQVSQTVEGALVYLFYLNEQLSHEACDGLHATYHTSGPGLSERSVSGESAEHQHQFLFGNSQGSVLTTQTALDEGSKWQSTTRQYTPYGEG</sequence>
<dbReference type="InterPro" id="IPR050708">
    <property type="entry name" value="T6SS_VgrG/RHS"/>
</dbReference>
<gene>
    <name evidence="2" type="ORF">RZY48_001720</name>
</gene>
<dbReference type="AlphaFoldDB" id="A0AAI9G816"/>